<gene>
    <name evidence="3" type="ORF">KUTeg_007482</name>
</gene>
<keyword evidence="1" id="KW-0472">Membrane</keyword>
<keyword evidence="4" id="KW-1185">Reference proteome</keyword>
<name>A0ABQ9FFQ0_TEGGR</name>
<dbReference type="Proteomes" id="UP001217089">
    <property type="component" value="Unassembled WGS sequence"/>
</dbReference>
<feature type="transmembrane region" description="Helical" evidence="1">
    <location>
        <begin position="215"/>
        <end position="237"/>
    </location>
</feature>
<dbReference type="Pfam" id="PF09777">
    <property type="entry name" value="OSTMP1"/>
    <property type="match status" value="2"/>
</dbReference>
<keyword evidence="1" id="KW-1133">Transmembrane helix</keyword>
<dbReference type="EMBL" id="JARBDR010000337">
    <property type="protein sequence ID" value="KAJ8315332.1"/>
    <property type="molecule type" value="Genomic_DNA"/>
</dbReference>
<reference evidence="3 4" key="1">
    <citation type="submission" date="2022-12" db="EMBL/GenBank/DDBJ databases">
        <title>Chromosome-level genome of Tegillarca granosa.</title>
        <authorList>
            <person name="Kim J."/>
        </authorList>
    </citation>
    <scope>NUCLEOTIDE SEQUENCE [LARGE SCALE GENOMIC DNA]</scope>
    <source>
        <strain evidence="3">Teg-2019</strain>
        <tissue evidence="3">Adductor muscle</tissue>
    </source>
</reference>
<keyword evidence="2" id="KW-0732">Signal</keyword>
<keyword evidence="1" id="KW-0812">Transmembrane</keyword>
<comment type="caution">
    <text evidence="3">The sequence shown here is derived from an EMBL/GenBank/DDBJ whole genome shotgun (WGS) entry which is preliminary data.</text>
</comment>
<organism evidence="3 4">
    <name type="scientific">Tegillarca granosa</name>
    <name type="common">Malaysian cockle</name>
    <name type="synonym">Anadara granosa</name>
    <dbReference type="NCBI Taxonomy" id="220873"/>
    <lineage>
        <taxon>Eukaryota</taxon>
        <taxon>Metazoa</taxon>
        <taxon>Spiralia</taxon>
        <taxon>Lophotrochozoa</taxon>
        <taxon>Mollusca</taxon>
        <taxon>Bivalvia</taxon>
        <taxon>Autobranchia</taxon>
        <taxon>Pteriomorphia</taxon>
        <taxon>Arcoida</taxon>
        <taxon>Arcoidea</taxon>
        <taxon>Arcidae</taxon>
        <taxon>Tegillarca</taxon>
    </lineage>
</organism>
<sequence length="278" mass="31937">MKCTRSLNNVAIILNLISSIGLIQRTSADLSEDYLNELRQNYLKSIALVSNKSSDIIYDNCNSYLKAYGKESSEFIKCSIERARPFRLCEKCVVNYQKAVQVFADIYSNDEQKDGCRALLLDSDRVAVLNQVHSNILKIWLEADCKNCFSEIKEDKNGTVVYSLSESTKRFLHLYENISQCIDWNQNITIPMNYTRLMWGKTLHCSRRFPDDLPIILMASFLGCVPIVFYCCSWYFAGEHSKIILKQKRMPKRLRSIYGTYDVSETDGLLRSTSSSPS</sequence>
<feature type="chain" id="PRO_5045593126" description="Osteopetrosis-associated transmembrane protein 1" evidence="2">
    <location>
        <begin position="29"/>
        <end position="278"/>
    </location>
</feature>
<protein>
    <recommendedName>
        <fullName evidence="5">Osteopetrosis-associated transmembrane protein 1</fullName>
    </recommendedName>
</protein>
<evidence type="ECO:0000313" key="3">
    <source>
        <dbReference type="EMBL" id="KAJ8315332.1"/>
    </source>
</evidence>
<evidence type="ECO:0008006" key="5">
    <source>
        <dbReference type="Google" id="ProtNLM"/>
    </source>
</evidence>
<feature type="signal peptide" evidence="2">
    <location>
        <begin position="1"/>
        <end position="28"/>
    </location>
</feature>
<evidence type="ECO:0000256" key="1">
    <source>
        <dbReference type="SAM" id="Phobius"/>
    </source>
</evidence>
<evidence type="ECO:0000313" key="4">
    <source>
        <dbReference type="Proteomes" id="UP001217089"/>
    </source>
</evidence>
<dbReference type="PANTHER" id="PTHR15644">
    <property type="entry name" value="OSTEOPETROSIS ASSOCIATED TRANSMEMBRANE PROTEIN 1"/>
    <property type="match status" value="1"/>
</dbReference>
<accession>A0ABQ9FFQ0</accession>
<dbReference type="InterPro" id="IPR019172">
    <property type="entry name" value="Osteopetrosis-assoc_TM_1"/>
</dbReference>
<proteinExistence type="predicted"/>
<evidence type="ECO:0000256" key="2">
    <source>
        <dbReference type="SAM" id="SignalP"/>
    </source>
</evidence>
<dbReference type="PANTHER" id="PTHR15644:SF2">
    <property type="entry name" value="OSTEOPETROSIS-ASSOCIATED TRANSMEMBRANE PROTEIN 1"/>
    <property type="match status" value="1"/>
</dbReference>